<dbReference type="EMBL" id="JAGMVJ010000011">
    <property type="protein sequence ID" value="KAH7086607.1"/>
    <property type="molecule type" value="Genomic_DNA"/>
</dbReference>
<evidence type="ECO:0000256" key="2">
    <source>
        <dbReference type="SAM" id="MobiDB-lite"/>
    </source>
</evidence>
<evidence type="ECO:0000256" key="1">
    <source>
        <dbReference type="ARBA" id="ARBA00008306"/>
    </source>
</evidence>
<evidence type="ECO:0000259" key="4">
    <source>
        <dbReference type="Pfam" id="PF02582"/>
    </source>
</evidence>
<feature type="domain" description="DUF155" evidence="4">
    <location>
        <begin position="295"/>
        <end position="476"/>
    </location>
</feature>
<feature type="transmembrane region" description="Helical" evidence="3">
    <location>
        <begin position="501"/>
        <end position="522"/>
    </location>
</feature>
<dbReference type="PANTHER" id="PTHR16255">
    <property type="entry name" value="REQUIRED FOR MEIOTIC NUCLEAR DIVISION PROTEIN 1 HOMOLOG"/>
    <property type="match status" value="1"/>
</dbReference>
<feature type="region of interest" description="Disordered" evidence="2">
    <location>
        <begin position="1"/>
        <end position="158"/>
    </location>
</feature>
<gene>
    <name evidence="5" type="ORF">FB567DRAFT_629635</name>
</gene>
<dbReference type="InterPro" id="IPR003734">
    <property type="entry name" value="DUF155"/>
</dbReference>
<dbReference type="Proteomes" id="UP000813461">
    <property type="component" value="Unassembled WGS sequence"/>
</dbReference>
<dbReference type="PANTHER" id="PTHR16255:SF4">
    <property type="entry name" value="SPORULATION PROTEIN RMD8"/>
    <property type="match status" value="1"/>
</dbReference>
<proteinExistence type="inferred from homology"/>
<keyword evidence="6" id="KW-1185">Reference proteome</keyword>
<keyword evidence="3" id="KW-1133">Transmembrane helix</keyword>
<keyword evidence="3" id="KW-0812">Transmembrane</keyword>
<evidence type="ECO:0000256" key="3">
    <source>
        <dbReference type="SAM" id="Phobius"/>
    </source>
</evidence>
<dbReference type="AlphaFoldDB" id="A0A8K0VYP3"/>
<dbReference type="OrthoDB" id="18302at2759"/>
<dbReference type="InterPro" id="IPR051624">
    <property type="entry name" value="RMD1/Sad1-interacting"/>
</dbReference>
<evidence type="ECO:0000313" key="5">
    <source>
        <dbReference type="EMBL" id="KAH7086607.1"/>
    </source>
</evidence>
<comment type="similarity">
    <text evidence="1">Belongs to the RMD1/sif2 family.</text>
</comment>
<dbReference type="Pfam" id="PF02582">
    <property type="entry name" value="DUF155"/>
    <property type="match status" value="1"/>
</dbReference>
<evidence type="ECO:0000313" key="6">
    <source>
        <dbReference type="Proteomes" id="UP000813461"/>
    </source>
</evidence>
<reference evidence="5" key="1">
    <citation type="journal article" date="2021" name="Nat. Commun.">
        <title>Genetic determinants of endophytism in the Arabidopsis root mycobiome.</title>
        <authorList>
            <person name="Mesny F."/>
            <person name="Miyauchi S."/>
            <person name="Thiergart T."/>
            <person name="Pickel B."/>
            <person name="Atanasova L."/>
            <person name="Karlsson M."/>
            <person name="Huettel B."/>
            <person name="Barry K.W."/>
            <person name="Haridas S."/>
            <person name="Chen C."/>
            <person name="Bauer D."/>
            <person name="Andreopoulos W."/>
            <person name="Pangilinan J."/>
            <person name="LaButti K."/>
            <person name="Riley R."/>
            <person name="Lipzen A."/>
            <person name="Clum A."/>
            <person name="Drula E."/>
            <person name="Henrissat B."/>
            <person name="Kohler A."/>
            <person name="Grigoriev I.V."/>
            <person name="Martin F.M."/>
            <person name="Hacquard S."/>
        </authorList>
    </citation>
    <scope>NUCLEOTIDE SEQUENCE</scope>
    <source>
        <strain evidence="5">MPI-SDFR-AT-0120</strain>
    </source>
</reference>
<feature type="compositionally biased region" description="Basic and acidic residues" evidence="2">
    <location>
        <begin position="144"/>
        <end position="158"/>
    </location>
</feature>
<keyword evidence="3" id="KW-0472">Membrane</keyword>
<organism evidence="5 6">
    <name type="scientific">Paraphoma chrysanthemicola</name>
    <dbReference type="NCBI Taxonomy" id="798071"/>
    <lineage>
        <taxon>Eukaryota</taxon>
        <taxon>Fungi</taxon>
        <taxon>Dikarya</taxon>
        <taxon>Ascomycota</taxon>
        <taxon>Pezizomycotina</taxon>
        <taxon>Dothideomycetes</taxon>
        <taxon>Pleosporomycetidae</taxon>
        <taxon>Pleosporales</taxon>
        <taxon>Pleosporineae</taxon>
        <taxon>Phaeosphaeriaceae</taxon>
        <taxon>Paraphoma</taxon>
    </lineage>
</organism>
<comment type="caution">
    <text evidence="5">The sequence shown here is derived from an EMBL/GenBank/DDBJ whole genome shotgun (WGS) entry which is preliminary data.</text>
</comment>
<name>A0A8K0VYP3_9PLEO</name>
<feature type="compositionally biased region" description="Acidic residues" evidence="2">
    <location>
        <begin position="110"/>
        <end position="134"/>
    </location>
</feature>
<protein>
    <recommendedName>
        <fullName evidence="4">DUF155 domain-containing protein</fullName>
    </recommendedName>
</protein>
<sequence length="586" mass="65314">MSAPTAKSKRGPTVLMTDTRDAPPRGALQRTATGQRPAAKLISVDNILQYASDIPSQQRRGPPGQRPLNHTRTPSGRHPLDPKLSGRLIPAHMPTRSSKLSEKLVLLPETDAEQDEDEKGEFDEDEYEGPPTDEDLARRTAKGGPKDKSYAERLPKARRTDKLSRVTAYCTAQAYKMKSTAEFVKNQHNARTKLYDDCLYTVYHLPLLPGSDGYRVRSSPALKSPGGKTVLDEEIERNEQRDHHEGYFGDEETYFVHGDDIHPDEQEAFHNLSPHRRDSTENNRIAPNAMQFGEMFVFSYGVAVFWNFTEKQEKDILADLTFSSTSTGISLATRPLTESDFETEEFHFEYNPEIQRPRVYNDMITLKSGDHMIKLAMSHAIAQSTKLSLFEEGMSRTMLAAQYVPKRLALTGKLGMKRTDVVKMIGQLFTSRVDVNLSSNMLDTPNFFWDSEPTLHPLYTAVREYLEIKPRIQVLNERCQVFLDLGEILSDSISDKKMTRITWIIIILIVLSICVTCLEVLLRFAILSSRGKEGVVGGGGGVEAQMASAGVGRGLKGLSPPAYAGPSVLAARILVWIGGGVKGLLV</sequence>
<accession>A0A8K0VYP3</accession>
<dbReference type="GO" id="GO:0005739">
    <property type="term" value="C:mitochondrion"/>
    <property type="evidence" value="ECO:0007669"/>
    <property type="project" value="UniProtKB-ARBA"/>
</dbReference>